<dbReference type="EMBL" id="GIFC01008192">
    <property type="protein sequence ID" value="MXU90275.1"/>
    <property type="molecule type" value="Transcribed_RNA"/>
</dbReference>
<evidence type="ECO:0000313" key="2">
    <source>
        <dbReference type="EMBL" id="MXU90275.1"/>
    </source>
</evidence>
<name>A0A6B0UKT2_IXORI</name>
<keyword evidence="1" id="KW-1133">Transmembrane helix</keyword>
<dbReference type="AlphaFoldDB" id="A0A6B0UKT2"/>
<sequence>MCALLGRGLLCFSFLSPCARRATLEPNCVVRKKKRAPLYAFFFSLFRGFFFLPSFASCVALLRRGLHRFSFLSSCATRAARDQPALKKIFFFVFFGSVDFFFRLSQVVLFRFA</sequence>
<proteinExistence type="predicted"/>
<protein>
    <submittedName>
        <fullName evidence="2">Uncharacterized protein</fullName>
    </submittedName>
</protein>
<reference evidence="2" key="1">
    <citation type="submission" date="2019-12" db="EMBL/GenBank/DDBJ databases">
        <title>An insight into the sialome of adult female Ixodes ricinus ticks feeding for 6 days.</title>
        <authorList>
            <person name="Perner J."/>
            <person name="Ribeiro J.M.C."/>
        </authorList>
    </citation>
    <scope>NUCLEOTIDE SEQUENCE</scope>
    <source>
        <strain evidence="2">Semi-engorged</strain>
        <tissue evidence="2">Salivary glands</tissue>
    </source>
</reference>
<feature type="transmembrane region" description="Helical" evidence="1">
    <location>
        <begin position="37"/>
        <end position="62"/>
    </location>
</feature>
<feature type="transmembrane region" description="Helical" evidence="1">
    <location>
        <begin position="89"/>
        <end position="112"/>
    </location>
</feature>
<keyword evidence="1" id="KW-0472">Membrane</keyword>
<organism evidence="2">
    <name type="scientific">Ixodes ricinus</name>
    <name type="common">Common tick</name>
    <name type="synonym">Acarus ricinus</name>
    <dbReference type="NCBI Taxonomy" id="34613"/>
    <lineage>
        <taxon>Eukaryota</taxon>
        <taxon>Metazoa</taxon>
        <taxon>Ecdysozoa</taxon>
        <taxon>Arthropoda</taxon>
        <taxon>Chelicerata</taxon>
        <taxon>Arachnida</taxon>
        <taxon>Acari</taxon>
        <taxon>Parasitiformes</taxon>
        <taxon>Ixodida</taxon>
        <taxon>Ixodoidea</taxon>
        <taxon>Ixodidae</taxon>
        <taxon>Ixodinae</taxon>
        <taxon>Ixodes</taxon>
    </lineage>
</organism>
<accession>A0A6B0UKT2</accession>
<evidence type="ECO:0000256" key="1">
    <source>
        <dbReference type="SAM" id="Phobius"/>
    </source>
</evidence>
<keyword evidence="1" id="KW-0812">Transmembrane</keyword>